<reference evidence="1 2" key="1">
    <citation type="submission" date="2024-06" db="EMBL/GenBank/DDBJ databases">
        <title>Genomic Encyclopedia of Type Strains, Phase IV (KMG-IV): sequencing the most valuable type-strain genomes for metagenomic binning, comparative biology and taxonomic classification.</title>
        <authorList>
            <person name="Goeker M."/>
        </authorList>
    </citation>
    <scope>NUCLEOTIDE SEQUENCE [LARGE SCALE GENOMIC DNA]</scope>
    <source>
        <strain evidence="1 2">DSM 100022</strain>
    </source>
</reference>
<comment type="caution">
    <text evidence="1">The sequence shown here is derived from an EMBL/GenBank/DDBJ whole genome shotgun (WGS) entry which is preliminary data.</text>
</comment>
<dbReference type="InterPro" id="IPR021295">
    <property type="entry name" value="DUF2867"/>
</dbReference>
<dbReference type="EMBL" id="JBEPMC010000004">
    <property type="protein sequence ID" value="MET3579819.1"/>
    <property type="molecule type" value="Genomic_DNA"/>
</dbReference>
<evidence type="ECO:0000313" key="2">
    <source>
        <dbReference type="Proteomes" id="UP001549204"/>
    </source>
</evidence>
<dbReference type="Proteomes" id="UP001549204">
    <property type="component" value="Unassembled WGS sequence"/>
</dbReference>
<organism evidence="1 2">
    <name type="scientific">Mesorhizobium robiniae</name>
    <dbReference type="NCBI Taxonomy" id="559315"/>
    <lineage>
        <taxon>Bacteria</taxon>
        <taxon>Pseudomonadati</taxon>
        <taxon>Pseudomonadota</taxon>
        <taxon>Alphaproteobacteria</taxon>
        <taxon>Hyphomicrobiales</taxon>
        <taxon>Phyllobacteriaceae</taxon>
        <taxon>Mesorhizobium</taxon>
    </lineage>
</organism>
<sequence>MAVAVEEVAVRLPDPALNGADWADAYEAETARPFPTARAAAEAMVRAFPAWTMPLLLLRNLVVLPLGLKGADRVPGREMVGIFPVVSETSSRFVGGFDDRHLDFRVIVQLSPAGPERQRIKLTTVIRRHNLAGRAYLAAVMPFHRAIIRGALRRLVAPSA</sequence>
<proteinExistence type="predicted"/>
<evidence type="ECO:0008006" key="3">
    <source>
        <dbReference type="Google" id="ProtNLM"/>
    </source>
</evidence>
<evidence type="ECO:0000313" key="1">
    <source>
        <dbReference type="EMBL" id="MET3579819.1"/>
    </source>
</evidence>
<dbReference type="Pfam" id="PF11066">
    <property type="entry name" value="DUF2867"/>
    <property type="match status" value="1"/>
</dbReference>
<accession>A0ABV2GNT7</accession>
<keyword evidence="2" id="KW-1185">Reference proteome</keyword>
<protein>
    <recommendedName>
        <fullName evidence="3">DUF2867 domain-containing protein</fullName>
    </recommendedName>
</protein>
<gene>
    <name evidence="1" type="ORF">ABID19_002850</name>
</gene>
<dbReference type="RefSeq" id="WP_354491312.1">
    <property type="nucleotide sequence ID" value="NZ_JBEPMC010000004.1"/>
</dbReference>
<name>A0ABV2GNT7_9HYPH</name>